<dbReference type="Gene3D" id="2.40.128.20">
    <property type="match status" value="1"/>
</dbReference>
<name>A0A9N9X9V3_DIABA</name>
<dbReference type="OrthoDB" id="412780at2759"/>
<accession>A0A9N9X9V3</accession>
<evidence type="ECO:0000313" key="2">
    <source>
        <dbReference type="Proteomes" id="UP001153709"/>
    </source>
</evidence>
<dbReference type="SUPFAM" id="SSF50814">
    <property type="entry name" value="Lipocalins"/>
    <property type="match status" value="1"/>
</dbReference>
<protein>
    <submittedName>
        <fullName evidence="1">Uncharacterized protein</fullName>
    </submittedName>
</protein>
<proteinExistence type="predicted"/>
<gene>
    <name evidence="1" type="ORF">DIABBA_LOCUS4387</name>
</gene>
<sequence length="119" mass="12957">MIPSGSYTVSDKGTFPDYLKAVGYSGDVVVFTVDVIHDGDRFTINEKHGDRVKSTTFTVGEEFDEIIMGKPVPSMASIDNDVLTIKNGDTTKTYNVTPTGLEILYKAPKGSGTLIFKKD</sequence>
<dbReference type="InterPro" id="IPR012674">
    <property type="entry name" value="Calycin"/>
</dbReference>
<evidence type="ECO:0000313" key="1">
    <source>
        <dbReference type="EMBL" id="CAG9830712.1"/>
    </source>
</evidence>
<dbReference type="EMBL" id="OU898278">
    <property type="protein sequence ID" value="CAG9830712.1"/>
    <property type="molecule type" value="Genomic_DNA"/>
</dbReference>
<dbReference type="Proteomes" id="UP001153709">
    <property type="component" value="Chromosome 3"/>
</dbReference>
<reference evidence="1" key="1">
    <citation type="submission" date="2022-01" db="EMBL/GenBank/DDBJ databases">
        <authorList>
            <person name="King R."/>
        </authorList>
    </citation>
    <scope>NUCLEOTIDE SEQUENCE</scope>
</reference>
<dbReference type="AlphaFoldDB" id="A0A9N9X9V3"/>
<keyword evidence="2" id="KW-1185">Reference proteome</keyword>
<organism evidence="1 2">
    <name type="scientific">Diabrotica balteata</name>
    <name type="common">Banded cucumber beetle</name>
    <dbReference type="NCBI Taxonomy" id="107213"/>
    <lineage>
        <taxon>Eukaryota</taxon>
        <taxon>Metazoa</taxon>
        <taxon>Ecdysozoa</taxon>
        <taxon>Arthropoda</taxon>
        <taxon>Hexapoda</taxon>
        <taxon>Insecta</taxon>
        <taxon>Pterygota</taxon>
        <taxon>Neoptera</taxon>
        <taxon>Endopterygota</taxon>
        <taxon>Coleoptera</taxon>
        <taxon>Polyphaga</taxon>
        <taxon>Cucujiformia</taxon>
        <taxon>Chrysomeloidea</taxon>
        <taxon>Chrysomelidae</taxon>
        <taxon>Galerucinae</taxon>
        <taxon>Diabroticina</taxon>
        <taxon>Diabroticites</taxon>
        <taxon>Diabrotica</taxon>
    </lineage>
</organism>